<evidence type="ECO:0000256" key="6">
    <source>
        <dbReference type="SAM" id="MobiDB-lite"/>
    </source>
</evidence>
<protein>
    <recommendedName>
        <fullName evidence="7">AGC-kinase C-terminal domain-containing protein</fullName>
    </recommendedName>
</protein>
<reference evidence="8" key="1">
    <citation type="submission" date="2022-08" db="UniProtKB">
        <authorList>
            <consortium name="EnsemblMetazoa"/>
        </authorList>
    </citation>
    <scope>IDENTIFICATION</scope>
    <source>
        <strain evidence="8">05x7-T-G4-1.051#20</strain>
    </source>
</reference>
<keyword evidence="3" id="KW-0547">Nucleotide-binding</keyword>
<feature type="domain" description="AGC-kinase C-terminal" evidence="7">
    <location>
        <begin position="35"/>
        <end position="126"/>
    </location>
</feature>
<evidence type="ECO:0000256" key="1">
    <source>
        <dbReference type="ARBA" id="ARBA00022527"/>
    </source>
</evidence>
<organism evidence="8 9">
    <name type="scientific">Magallana gigas</name>
    <name type="common">Pacific oyster</name>
    <name type="synonym">Crassostrea gigas</name>
    <dbReference type="NCBI Taxonomy" id="29159"/>
    <lineage>
        <taxon>Eukaryota</taxon>
        <taxon>Metazoa</taxon>
        <taxon>Spiralia</taxon>
        <taxon>Lophotrochozoa</taxon>
        <taxon>Mollusca</taxon>
        <taxon>Bivalvia</taxon>
        <taxon>Autobranchia</taxon>
        <taxon>Pteriomorphia</taxon>
        <taxon>Ostreida</taxon>
        <taxon>Ostreoidea</taxon>
        <taxon>Ostreidae</taxon>
        <taxon>Magallana</taxon>
    </lineage>
</organism>
<feature type="region of interest" description="Disordered" evidence="6">
    <location>
        <begin position="77"/>
        <end position="104"/>
    </location>
</feature>
<dbReference type="GO" id="GO:0004674">
    <property type="term" value="F:protein serine/threonine kinase activity"/>
    <property type="evidence" value="ECO:0007669"/>
    <property type="project" value="UniProtKB-KW"/>
</dbReference>
<evidence type="ECO:0000256" key="5">
    <source>
        <dbReference type="ARBA" id="ARBA00022840"/>
    </source>
</evidence>
<sequence>MENLINSQSIFQLLYLDPEKRISSLEALQKHSFIADLDFDKILHREIKPPFVPSKDHLNCDPTYELEEMIIESKPLHKKKKRLAKQNSKRELSHQSSVEGDTAHDTEENIFKYFRIFNRERELPGHNQEESHPAHQEKDNECYESQDELEAPVRAASKPRVTKQVTFDSSELHTTSKKPISSIGASTSFS</sequence>
<evidence type="ECO:0000256" key="2">
    <source>
        <dbReference type="ARBA" id="ARBA00022679"/>
    </source>
</evidence>
<dbReference type="Proteomes" id="UP000005408">
    <property type="component" value="Unassembled WGS sequence"/>
</dbReference>
<evidence type="ECO:0000313" key="9">
    <source>
        <dbReference type="Proteomes" id="UP000005408"/>
    </source>
</evidence>
<evidence type="ECO:0000313" key="8">
    <source>
        <dbReference type="EnsemblMetazoa" id="G14248.1:cds"/>
    </source>
</evidence>
<feature type="compositionally biased region" description="Basic and acidic residues" evidence="6">
    <location>
        <begin position="125"/>
        <end position="141"/>
    </location>
</feature>
<feature type="region of interest" description="Disordered" evidence="6">
    <location>
        <begin position="125"/>
        <end position="190"/>
    </location>
</feature>
<dbReference type="EnsemblMetazoa" id="G14248.1">
    <property type="protein sequence ID" value="G14248.1:cds"/>
    <property type="gene ID" value="G14248"/>
</dbReference>
<dbReference type="InterPro" id="IPR000961">
    <property type="entry name" value="AGC-kinase_C"/>
</dbReference>
<dbReference type="GO" id="GO:0005524">
    <property type="term" value="F:ATP binding"/>
    <property type="evidence" value="ECO:0007669"/>
    <property type="project" value="UniProtKB-KW"/>
</dbReference>
<evidence type="ECO:0000256" key="4">
    <source>
        <dbReference type="ARBA" id="ARBA00022777"/>
    </source>
</evidence>
<name>A0A8W8IH02_MAGGI</name>
<keyword evidence="9" id="KW-1185">Reference proteome</keyword>
<keyword evidence="2" id="KW-0808">Transferase</keyword>
<accession>A0A8W8IH02</accession>
<evidence type="ECO:0000259" key="7">
    <source>
        <dbReference type="PROSITE" id="PS51285"/>
    </source>
</evidence>
<keyword evidence="4" id="KW-0418">Kinase</keyword>
<dbReference type="AlphaFoldDB" id="A0A8W8IH02"/>
<dbReference type="PROSITE" id="PS51285">
    <property type="entry name" value="AGC_KINASE_CTER"/>
    <property type="match status" value="1"/>
</dbReference>
<keyword evidence="5" id="KW-0067">ATP-binding</keyword>
<dbReference type="Gene3D" id="1.10.510.10">
    <property type="entry name" value="Transferase(Phosphotransferase) domain 1"/>
    <property type="match status" value="1"/>
</dbReference>
<feature type="compositionally biased region" description="Polar residues" evidence="6">
    <location>
        <begin position="163"/>
        <end position="190"/>
    </location>
</feature>
<keyword evidence="1" id="KW-0723">Serine/threonine-protein kinase</keyword>
<proteinExistence type="predicted"/>
<evidence type="ECO:0000256" key="3">
    <source>
        <dbReference type="ARBA" id="ARBA00022741"/>
    </source>
</evidence>